<keyword evidence="4 6" id="KW-1133">Transmembrane helix</keyword>
<feature type="transmembrane region" description="Helical" evidence="6">
    <location>
        <begin position="249"/>
        <end position="272"/>
    </location>
</feature>
<dbReference type="EMBL" id="CP130318">
    <property type="protein sequence ID" value="WNQ09023.1"/>
    <property type="molecule type" value="Genomic_DNA"/>
</dbReference>
<evidence type="ECO:0000256" key="4">
    <source>
        <dbReference type="ARBA" id="ARBA00022989"/>
    </source>
</evidence>
<feature type="transmembrane region" description="Helical" evidence="6">
    <location>
        <begin position="284"/>
        <end position="302"/>
    </location>
</feature>
<dbReference type="GO" id="GO:0005886">
    <property type="term" value="C:plasma membrane"/>
    <property type="evidence" value="ECO:0007669"/>
    <property type="project" value="UniProtKB-SubCell"/>
</dbReference>
<evidence type="ECO:0000256" key="1">
    <source>
        <dbReference type="ARBA" id="ARBA00004651"/>
    </source>
</evidence>
<evidence type="ECO:0000313" key="9">
    <source>
        <dbReference type="Proteomes" id="UP001305702"/>
    </source>
</evidence>
<feature type="transmembrane region" description="Helical" evidence="6">
    <location>
        <begin position="7"/>
        <end position="25"/>
    </location>
</feature>
<dbReference type="InterPro" id="IPR053160">
    <property type="entry name" value="MFS_DHA3_Transporter"/>
</dbReference>
<keyword evidence="9" id="KW-1185">Reference proteome</keyword>
<keyword evidence="3 6" id="KW-0812">Transmembrane</keyword>
<dbReference type="PANTHER" id="PTHR23530:SF1">
    <property type="entry name" value="PERMEASE, MAJOR FACILITATOR SUPERFAMILY-RELATED"/>
    <property type="match status" value="1"/>
</dbReference>
<dbReference type="InterPro" id="IPR020846">
    <property type="entry name" value="MFS_dom"/>
</dbReference>
<dbReference type="GO" id="GO:0022857">
    <property type="term" value="F:transmembrane transporter activity"/>
    <property type="evidence" value="ECO:0007669"/>
    <property type="project" value="InterPro"/>
</dbReference>
<dbReference type="PANTHER" id="PTHR23530">
    <property type="entry name" value="TRANSPORT PROTEIN-RELATED"/>
    <property type="match status" value="1"/>
</dbReference>
<dbReference type="SUPFAM" id="SSF103473">
    <property type="entry name" value="MFS general substrate transporter"/>
    <property type="match status" value="1"/>
</dbReference>
<dbReference type="RefSeq" id="WP_315602790.1">
    <property type="nucleotide sequence ID" value="NZ_CP130318.1"/>
</dbReference>
<dbReference type="PROSITE" id="PS50850">
    <property type="entry name" value="MFS"/>
    <property type="match status" value="1"/>
</dbReference>
<feature type="transmembrane region" description="Helical" evidence="6">
    <location>
        <begin position="373"/>
        <end position="391"/>
    </location>
</feature>
<comment type="subcellular location">
    <subcellularLocation>
        <location evidence="1">Cell membrane</location>
        <topology evidence="1">Multi-pass membrane protein</topology>
    </subcellularLocation>
</comment>
<dbReference type="InterPro" id="IPR036259">
    <property type="entry name" value="MFS_trans_sf"/>
</dbReference>
<evidence type="ECO:0000259" key="7">
    <source>
        <dbReference type="PROSITE" id="PS50850"/>
    </source>
</evidence>
<evidence type="ECO:0000256" key="3">
    <source>
        <dbReference type="ARBA" id="ARBA00022692"/>
    </source>
</evidence>
<feature type="transmembrane region" description="Helical" evidence="6">
    <location>
        <begin position="219"/>
        <end position="237"/>
    </location>
</feature>
<protein>
    <submittedName>
        <fullName evidence="8">MFS transporter</fullName>
    </submittedName>
</protein>
<feature type="domain" description="Major facilitator superfamily (MFS) profile" evidence="7">
    <location>
        <begin position="1"/>
        <end position="395"/>
    </location>
</feature>
<feature type="transmembrane region" description="Helical" evidence="6">
    <location>
        <begin position="82"/>
        <end position="103"/>
    </location>
</feature>
<name>A0AA96L9I1_9BACL</name>
<keyword evidence="2" id="KW-0813">Transport</keyword>
<feature type="transmembrane region" description="Helical" evidence="6">
    <location>
        <begin position="308"/>
        <end position="329"/>
    </location>
</feature>
<accession>A0AA96L9I1</accession>
<dbReference type="KEGG" id="paun:MJA45_15350"/>
<dbReference type="AlphaFoldDB" id="A0AA96L9I1"/>
<dbReference type="Proteomes" id="UP001305702">
    <property type="component" value="Chromosome"/>
</dbReference>
<dbReference type="Gene3D" id="1.20.1250.20">
    <property type="entry name" value="MFS general substrate transporter like domains"/>
    <property type="match status" value="1"/>
</dbReference>
<evidence type="ECO:0000256" key="5">
    <source>
        <dbReference type="ARBA" id="ARBA00023136"/>
    </source>
</evidence>
<organism evidence="8 9">
    <name type="scientific">Paenibacillus aurantius</name>
    <dbReference type="NCBI Taxonomy" id="2918900"/>
    <lineage>
        <taxon>Bacteria</taxon>
        <taxon>Bacillati</taxon>
        <taxon>Bacillota</taxon>
        <taxon>Bacilli</taxon>
        <taxon>Bacillales</taxon>
        <taxon>Paenibacillaceae</taxon>
        <taxon>Paenibacillus</taxon>
    </lineage>
</organism>
<evidence type="ECO:0000256" key="6">
    <source>
        <dbReference type="SAM" id="Phobius"/>
    </source>
</evidence>
<feature type="transmembrane region" description="Helical" evidence="6">
    <location>
        <begin position="162"/>
        <end position="182"/>
    </location>
</feature>
<evidence type="ECO:0000313" key="8">
    <source>
        <dbReference type="EMBL" id="WNQ09023.1"/>
    </source>
</evidence>
<dbReference type="Pfam" id="PF07690">
    <property type="entry name" value="MFS_1"/>
    <property type="match status" value="1"/>
</dbReference>
<gene>
    <name evidence="8" type="ORF">MJA45_15350</name>
</gene>
<dbReference type="InterPro" id="IPR011701">
    <property type="entry name" value="MFS"/>
</dbReference>
<keyword evidence="5 6" id="KW-0472">Membrane</keyword>
<reference evidence="8 9" key="1">
    <citation type="submission" date="2022-02" db="EMBL/GenBank/DDBJ databases">
        <title>Paenibacillus sp. MBLB1776 Whole Genome Shotgun Sequencing.</title>
        <authorList>
            <person name="Hwang C.Y."/>
            <person name="Cho E.-S."/>
            <person name="Seo M.-J."/>
        </authorList>
    </citation>
    <scope>NUCLEOTIDE SEQUENCE [LARGE SCALE GENOMIC DNA]</scope>
    <source>
        <strain evidence="8 9">MBLB1776</strain>
    </source>
</reference>
<feature type="transmembrane region" description="Helical" evidence="6">
    <location>
        <begin position="45"/>
        <end position="62"/>
    </location>
</feature>
<evidence type="ECO:0000256" key="2">
    <source>
        <dbReference type="ARBA" id="ARBA00022448"/>
    </source>
</evidence>
<sequence>MKLSANVWKLYIIRFFSSLIPAYVIERLYWEQRGMTIPLVVYTEILYAVTIIVLEVPTGIMADRWGRQRMLVAGALLASLEFALLIPASGFSSFALVVIIAGIGHSARSGSENALLYDTLVRLGRASSFEKHLGRLNACDFVGAVTAALTGSLLAGRYGLSLNYWVSLASTIIALTFTLLLIEPAPGSRDEAADEAEARPPLRSYLTEPLRFFRLHPRVCLVMLSGMVTGASLVYIYEFWQLYADRLHFPVYAFGVLSSAIMLIQLPGSLAASWLKDRYGAGRLIAIILAAGAAGFAAMAVSRSLGGLAAMAAVCFAAGLMEPIAAGYLHHRIPSPMRATIDSFQSLGQNGWSALAGLGFGYLSIRYEIFGGYGFLALLCAIFFIGFVLLYPRTREDKLSNG</sequence>
<proteinExistence type="predicted"/>